<keyword evidence="1" id="KW-1133">Transmembrane helix</keyword>
<keyword evidence="1" id="KW-0812">Transmembrane</keyword>
<gene>
    <name evidence="3" type="ORF">GCM10025780_11420</name>
</gene>
<proteinExistence type="predicted"/>
<feature type="domain" description="Thioredoxin-like fold" evidence="2">
    <location>
        <begin position="115"/>
        <end position="277"/>
    </location>
</feature>
<dbReference type="Pfam" id="PF13462">
    <property type="entry name" value="Thioredoxin_4"/>
    <property type="match status" value="1"/>
</dbReference>
<evidence type="ECO:0000259" key="2">
    <source>
        <dbReference type="Pfam" id="PF13462"/>
    </source>
</evidence>
<dbReference type="InterPro" id="IPR036249">
    <property type="entry name" value="Thioredoxin-like_sf"/>
</dbReference>
<evidence type="ECO:0000256" key="1">
    <source>
        <dbReference type="SAM" id="Phobius"/>
    </source>
</evidence>
<reference evidence="4" key="1">
    <citation type="journal article" date="2019" name="Int. J. Syst. Evol. Microbiol.">
        <title>The Global Catalogue of Microorganisms (GCM) 10K type strain sequencing project: providing services to taxonomists for standard genome sequencing and annotation.</title>
        <authorList>
            <consortium name="The Broad Institute Genomics Platform"/>
            <consortium name="The Broad Institute Genome Sequencing Center for Infectious Disease"/>
            <person name="Wu L."/>
            <person name="Ma J."/>
        </authorList>
    </citation>
    <scope>NUCLEOTIDE SEQUENCE [LARGE SCALE GENOMIC DNA]</scope>
    <source>
        <strain evidence="4">JCM 18956</strain>
    </source>
</reference>
<protein>
    <recommendedName>
        <fullName evidence="2">Thioredoxin-like fold domain-containing protein</fullName>
    </recommendedName>
</protein>
<dbReference type="Gene3D" id="3.40.30.10">
    <property type="entry name" value="Glutaredoxin"/>
    <property type="match status" value="1"/>
</dbReference>
<evidence type="ECO:0000313" key="4">
    <source>
        <dbReference type="Proteomes" id="UP001501295"/>
    </source>
</evidence>
<feature type="transmembrane region" description="Helical" evidence="1">
    <location>
        <begin position="38"/>
        <end position="60"/>
    </location>
</feature>
<dbReference type="SUPFAM" id="SSF52833">
    <property type="entry name" value="Thioredoxin-like"/>
    <property type="match status" value="1"/>
</dbReference>
<dbReference type="InterPro" id="IPR012336">
    <property type="entry name" value="Thioredoxin-like_fold"/>
</dbReference>
<dbReference type="RefSeq" id="WP_345374239.1">
    <property type="nucleotide sequence ID" value="NZ_BAABLM010000002.1"/>
</dbReference>
<name>A0ABP8VRV2_9MICO</name>
<organism evidence="3 4">
    <name type="scientific">Frondihabitans cladoniiphilus</name>
    <dbReference type="NCBI Taxonomy" id="715785"/>
    <lineage>
        <taxon>Bacteria</taxon>
        <taxon>Bacillati</taxon>
        <taxon>Actinomycetota</taxon>
        <taxon>Actinomycetes</taxon>
        <taxon>Micrococcales</taxon>
        <taxon>Microbacteriaceae</taxon>
        <taxon>Frondihabitans</taxon>
    </lineage>
</organism>
<dbReference type="CDD" id="cd02972">
    <property type="entry name" value="DsbA_family"/>
    <property type="match status" value="1"/>
</dbReference>
<evidence type="ECO:0000313" key="3">
    <source>
        <dbReference type="EMBL" id="GAA4669826.1"/>
    </source>
</evidence>
<comment type="caution">
    <text evidence="3">The sequence shown here is derived from an EMBL/GenBank/DDBJ whole genome shotgun (WGS) entry which is preliminary data.</text>
</comment>
<dbReference type="EMBL" id="BAABLM010000002">
    <property type="protein sequence ID" value="GAA4669826.1"/>
    <property type="molecule type" value="Genomic_DNA"/>
</dbReference>
<dbReference type="Proteomes" id="UP001501295">
    <property type="component" value="Unassembled WGS sequence"/>
</dbReference>
<keyword evidence="1" id="KW-0472">Membrane</keyword>
<accession>A0ABP8VRV2</accession>
<sequence length="290" mass="30289">MTPPPDNGPNKRDRREEAREKARLAREAAARKKRRNTVFARSGIIVGVLAILVIVALVIISSVKPAGPGPANMASDGILLKGDATTSQISAVKTAAIKSGGTPTATDDKKLTGTVNITVYLDYQCPYCDQFETANASQIKTWLQKGAVTYEIHPISILDGSSLGTRYSSRSANAAACVANYDPNDFLAVTTAFYANQPAEGTSGLTNAKILSLLKGAGASSSDITSCVNNETFKSWVTASTKRALSDKLPNSSVAKVTGTPTVIVNGKLYSGSLTDASAFSSFVASTATS</sequence>
<keyword evidence="4" id="KW-1185">Reference proteome</keyword>